<sequence>MTARDPDSGQARRAKPVQNEVAGGTASQATAANAETAAAEAAAATFGAFVRKPGARRVAVDVSGTAQNATIEPVDSLPDDAIEVGAVVDAYGLKGWVKVVPHAHAGHGGDAMLAAKRWWLVKGGERKSARCVQSKVHSDTVVAHLAGCEDRDAALALRGHTVHISRSDFPKLSDDNEFYWVDLIGLDVVNEAGVALGRVADMIDNGAHSIMRIEYPALAKDGRPTTGERLIPFVGVYVKTVDQGAKKIVVDWDADY</sequence>
<dbReference type="Proteomes" id="UP000027466">
    <property type="component" value="Unassembled WGS sequence"/>
</dbReference>
<keyword evidence="4 5" id="KW-0143">Chaperone</keyword>
<dbReference type="InterPro" id="IPR002676">
    <property type="entry name" value="RimM_N"/>
</dbReference>
<keyword evidence="1 5" id="KW-0963">Cytoplasm</keyword>
<dbReference type="STRING" id="60547.GCA_000751215_00602"/>
<comment type="subunit">
    <text evidence="5">Binds ribosomal protein uS19.</text>
</comment>
<dbReference type="InterPro" id="IPR009000">
    <property type="entry name" value="Transl_B-barrel_sf"/>
</dbReference>
<dbReference type="GO" id="GO:0042274">
    <property type="term" value="P:ribosomal small subunit biogenesis"/>
    <property type="evidence" value="ECO:0007669"/>
    <property type="project" value="UniProtKB-UniRule"/>
</dbReference>
<name>A0A069PEM8_9BURK</name>
<evidence type="ECO:0000259" key="7">
    <source>
        <dbReference type="Pfam" id="PF01782"/>
    </source>
</evidence>
<dbReference type="GO" id="GO:0043022">
    <property type="term" value="F:ribosome binding"/>
    <property type="evidence" value="ECO:0007669"/>
    <property type="project" value="InterPro"/>
</dbReference>
<dbReference type="InterPro" id="IPR011033">
    <property type="entry name" value="PRC_barrel-like_sf"/>
</dbReference>
<organism evidence="9 10">
    <name type="scientific">Caballeronia glathei</name>
    <dbReference type="NCBI Taxonomy" id="60547"/>
    <lineage>
        <taxon>Bacteria</taxon>
        <taxon>Pseudomonadati</taxon>
        <taxon>Pseudomonadota</taxon>
        <taxon>Betaproteobacteria</taxon>
        <taxon>Burkholderiales</taxon>
        <taxon>Burkholderiaceae</taxon>
        <taxon>Caballeronia</taxon>
    </lineage>
</organism>
<comment type="caution">
    <text evidence="9">The sequence shown here is derived from an EMBL/GenBank/DDBJ whole genome shotgun (WGS) entry which is preliminary data.</text>
</comment>
<accession>A0A069PEM8</accession>
<dbReference type="Gene3D" id="2.30.30.240">
    <property type="entry name" value="PRC-barrel domain"/>
    <property type="match status" value="1"/>
</dbReference>
<evidence type="ECO:0000256" key="6">
    <source>
        <dbReference type="SAM" id="MobiDB-lite"/>
    </source>
</evidence>
<evidence type="ECO:0000256" key="2">
    <source>
        <dbReference type="ARBA" id="ARBA00022517"/>
    </source>
</evidence>
<dbReference type="GO" id="GO:0005840">
    <property type="term" value="C:ribosome"/>
    <property type="evidence" value="ECO:0007669"/>
    <property type="project" value="InterPro"/>
</dbReference>
<dbReference type="EMBL" id="JFHC01000098">
    <property type="protein sequence ID" value="KDR38264.1"/>
    <property type="molecule type" value="Genomic_DNA"/>
</dbReference>
<gene>
    <name evidence="5" type="primary">rimM</name>
    <name evidence="9" type="ORF">BG61_41730</name>
</gene>
<dbReference type="AlphaFoldDB" id="A0A069PEM8"/>
<evidence type="ECO:0000259" key="8">
    <source>
        <dbReference type="Pfam" id="PF24986"/>
    </source>
</evidence>
<dbReference type="InterPro" id="IPR011961">
    <property type="entry name" value="RimM"/>
</dbReference>
<dbReference type="Pfam" id="PF01782">
    <property type="entry name" value="RimM"/>
    <property type="match status" value="1"/>
</dbReference>
<feature type="domain" description="RimM N-terminal" evidence="7">
    <location>
        <begin position="84"/>
        <end position="168"/>
    </location>
</feature>
<comment type="similarity">
    <text evidence="5">Belongs to the RimM family.</text>
</comment>
<dbReference type="NCBIfam" id="TIGR02273">
    <property type="entry name" value="16S_RimM"/>
    <property type="match status" value="1"/>
</dbReference>
<comment type="subcellular location">
    <subcellularLocation>
        <location evidence="5">Cytoplasm</location>
    </subcellularLocation>
</comment>
<evidence type="ECO:0000256" key="3">
    <source>
        <dbReference type="ARBA" id="ARBA00022552"/>
    </source>
</evidence>
<dbReference type="RefSeq" id="WP_035925536.1">
    <property type="nucleotide sequence ID" value="NZ_CADFFX010000009.1"/>
</dbReference>
<dbReference type="InterPro" id="IPR036976">
    <property type="entry name" value="RimM_N_sf"/>
</dbReference>
<dbReference type="PANTHER" id="PTHR33692:SF1">
    <property type="entry name" value="RIBOSOME MATURATION FACTOR RIMM"/>
    <property type="match status" value="1"/>
</dbReference>
<dbReference type="GO" id="GO:0005737">
    <property type="term" value="C:cytoplasm"/>
    <property type="evidence" value="ECO:0007669"/>
    <property type="project" value="UniProtKB-SubCell"/>
</dbReference>
<comment type="function">
    <text evidence="5">An accessory protein needed during the final step in the assembly of 30S ribosomal subunit, possibly for assembly of the head region. Essential for efficient processing of 16S rRNA. May be needed both before and after RbfA during the maturation of 16S rRNA. It has affinity for free ribosomal 30S subunits but not for 70S ribosomes.</text>
</comment>
<keyword evidence="2 5" id="KW-0690">Ribosome biogenesis</keyword>
<dbReference type="Gene3D" id="2.40.30.60">
    <property type="entry name" value="RimM"/>
    <property type="match status" value="1"/>
</dbReference>
<feature type="region of interest" description="Disordered" evidence="6">
    <location>
        <begin position="1"/>
        <end position="28"/>
    </location>
</feature>
<evidence type="ECO:0000313" key="9">
    <source>
        <dbReference type="EMBL" id="KDR38264.1"/>
    </source>
</evidence>
<evidence type="ECO:0000256" key="1">
    <source>
        <dbReference type="ARBA" id="ARBA00022490"/>
    </source>
</evidence>
<dbReference type="GO" id="GO:0006364">
    <property type="term" value="P:rRNA processing"/>
    <property type="evidence" value="ECO:0007669"/>
    <property type="project" value="UniProtKB-UniRule"/>
</dbReference>
<dbReference type="InterPro" id="IPR056792">
    <property type="entry name" value="PRC_RimM"/>
</dbReference>
<dbReference type="HAMAP" id="MF_00014">
    <property type="entry name" value="Ribosome_mat_RimM"/>
    <property type="match status" value="1"/>
</dbReference>
<evidence type="ECO:0000256" key="4">
    <source>
        <dbReference type="ARBA" id="ARBA00023186"/>
    </source>
</evidence>
<dbReference type="SUPFAM" id="SSF50346">
    <property type="entry name" value="PRC-barrel domain"/>
    <property type="match status" value="1"/>
</dbReference>
<dbReference type="Pfam" id="PF24986">
    <property type="entry name" value="PRC_RimM"/>
    <property type="match status" value="1"/>
</dbReference>
<dbReference type="SUPFAM" id="SSF50447">
    <property type="entry name" value="Translation proteins"/>
    <property type="match status" value="1"/>
</dbReference>
<protein>
    <recommendedName>
        <fullName evidence="5">Ribosome maturation factor RimM</fullName>
    </recommendedName>
</protein>
<keyword evidence="3 5" id="KW-0698">rRNA processing</keyword>
<dbReference type="PANTHER" id="PTHR33692">
    <property type="entry name" value="RIBOSOME MATURATION FACTOR RIMM"/>
    <property type="match status" value="1"/>
</dbReference>
<keyword evidence="10" id="KW-1185">Reference proteome</keyword>
<reference evidence="9 10" key="1">
    <citation type="submission" date="2014-03" db="EMBL/GenBank/DDBJ databases">
        <title>Draft Genome Sequences of Four Burkholderia Strains.</title>
        <authorList>
            <person name="Liu X.Y."/>
            <person name="Li C.X."/>
            <person name="Xu J.H."/>
        </authorList>
    </citation>
    <scope>NUCLEOTIDE SEQUENCE [LARGE SCALE GENOMIC DNA]</scope>
    <source>
        <strain evidence="9 10">DSM 50014</strain>
    </source>
</reference>
<evidence type="ECO:0000313" key="10">
    <source>
        <dbReference type="Proteomes" id="UP000027466"/>
    </source>
</evidence>
<proteinExistence type="inferred from homology"/>
<feature type="domain" description="Ribosome maturation factor RimM PRC barrel" evidence="8">
    <location>
        <begin position="180"/>
        <end position="253"/>
    </location>
</feature>
<comment type="domain">
    <text evidence="5">The PRC barrel domain binds ribosomal protein uS19.</text>
</comment>
<evidence type="ECO:0000256" key="5">
    <source>
        <dbReference type="HAMAP-Rule" id="MF_00014"/>
    </source>
</evidence>